<evidence type="ECO:0000256" key="5">
    <source>
        <dbReference type="ARBA" id="ARBA00023002"/>
    </source>
</evidence>
<keyword evidence="6" id="KW-0503">Monooxygenase</keyword>
<dbReference type="GO" id="GO:0004499">
    <property type="term" value="F:N,N-dimethylaniline monooxygenase activity"/>
    <property type="evidence" value="ECO:0007669"/>
    <property type="project" value="InterPro"/>
</dbReference>
<dbReference type="Pfam" id="PF00743">
    <property type="entry name" value="FMO-like"/>
    <property type="match status" value="1"/>
</dbReference>
<dbReference type="AlphaFoldDB" id="I1IWD2"/>
<keyword evidence="2 6" id="KW-0285">Flavoprotein</keyword>
<dbReference type="GO" id="GO:0050660">
    <property type="term" value="F:flavin adenine dinucleotide binding"/>
    <property type="evidence" value="ECO:0007669"/>
    <property type="project" value="InterPro"/>
</dbReference>
<evidence type="ECO:0000256" key="6">
    <source>
        <dbReference type="RuleBase" id="RU361177"/>
    </source>
</evidence>
<keyword evidence="9" id="KW-1185">Reference proteome</keyword>
<dbReference type="RefSeq" id="XP_003581300.1">
    <property type="nucleotide sequence ID" value="XM_003581252.4"/>
</dbReference>
<dbReference type="EMBL" id="CM000884">
    <property type="protein sequence ID" value="KQJ81903.1"/>
    <property type="molecule type" value="Genomic_DNA"/>
</dbReference>
<dbReference type="eggNOG" id="KOG1399">
    <property type="taxonomic scope" value="Eukaryota"/>
</dbReference>
<dbReference type="KEGG" id="bdi:100841913"/>
<reference evidence="7" key="2">
    <citation type="submission" date="2017-06" db="EMBL/GenBank/DDBJ databases">
        <title>WGS assembly of Brachypodium distachyon.</title>
        <authorList>
            <consortium name="The International Brachypodium Initiative"/>
            <person name="Lucas S."/>
            <person name="Harmon-Smith M."/>
            <person name="Lail K."/>
            <person name="Tice H."/>
            <person name="Grimwood J."/>
            <person name="Bruce D."/>
            <person name="Barry K."/>
            <person name="Shu S."/>
            <person name="Lindquist E."/>
            <person name="Wang M."/>
            <person name="Pitluck S."/>
            <person name="Vogel J.P."/>
            <person name="Garvin D.F."/>
            <person name="Mockler T.C."/>
            <person name="Schmutz J."/>
            <person name="Rokhsar D."/>
            <person name="Bevan M.W."/>
        </authorList>
    </citation>
    <scope>NUCLEOTIDE SEQUENCE</scope>
    <source>
        <strain evidence="7">Bd21</strain>
    </source>
</reference>
<evidence type="ECO:0000313" key="7">
    <source>
        <dbReference type="EMBL" id="KQJ81903.1"/>
    </source>
</evidence>
<evidence type="ECO:0000313" key="9">
    <source>
        <dbReference type="Proteomes" id="UP000008810"/>
    </source>
</evidence>
<dbReference type="FunFam" id="3.50.50.60:FF:000169">
    <property type="entry name" value="Flavin-containing monooxygenase"/>
    <property type="match status" value="1"/>
</dbReference>
<keyword evidence="3 6" id="KW-0274">FAD</keyword>
<dbReference type="InterPro" id="IPR050346">
    <property type="entry name" value="FMO-like"/>
</dbReference>
<gene>
    <name evidence="8" type="primary">LOC100841913</name>
    <name evidence="7" type="ORF">BRADI_5g03710v3</name>
</gene>
<dbReference type="SUPFAM" id="SSF51905">
    <property type="entry name" value="FAD/NAD(P)-binding domain"/>
    <property type="match status" value="2"/>
</dbReference>
<dbReference type="InterPro" id="IPR000960">
    <property type="entry name" value="Flavin_mOase"/>
</dbReference>
<dbReference type="GO" id="GO:0050661">
    <property type="term" value="F:NADP binding"/>
    <property type="evidence" value="ECO:0007669"/>
    <property type="project" value="InterPro"/>
</dbReference>
<sequence>MRKEEKRVAIVGAGVSGLTACKHALERGFRPTVYEADTVLGGVWARVPDCTSLQTERPMYQYSDFPWPDTVTEVFPDHQQVADYLAAYARRFCVLDCIRFGQRVVGMEYEGVEEEEVAAWEEWAGTGEAFGSGHGQWRLAVADAEGNIQTENADFVILCIGRFSGVPNIPTFPQGKGPEEFDGQVMHTMDYSKMGTKKANEMLKGKRVTVIGYLKSALDVAAECAQVNGIEQPCTMVVRTKHWIIPDYYAWGFPISKLYLTRFSELLIHKPGEGLLLGLLATILTPLRWLFSKFAESYYSIPMKKHDMVPEHSLFEALVTCLIAITPKDHYKRLDEGSIILKKSKTFSFCKDGVLVEGEPSPIKSDIVIFGTGFKGDQKIKDMFMSDYFQSIAVGQIFSTVPLYRECIHPKIPQLAVLGYSESLANLYTAEIRAKWLAHFMDGGFRLPSVNAMQSDILEWEKFMKRYSRGYFRRSCIGILHIWYNDQLCRDMGCNPRRKSGFFAELFEVYGPADYINLRPK</sequence>
<dbReference type="HOGENOM" id="CLU_006909_9_3_1"/>
<proteinExistence type="inferred from homology"/>
<dbReference type="Gramene" id="KQJ81903">
    <property type="protein sequence ID" value="KQJ81903"/>
    <property type="gene ID" value="BRADI_5g03710v3"/>
</dbReference>
<dbReference type="STRING" id="15368.I1IWD2"/>
<name>I1IWD2_BRADI</name>
<organism evidence="8">
    <name type="scientific">Brachypodium distachyon</name>
    <name type="common">Purple false brome</name>
    <name type="synonym">Trachynia distachya</name>
    <dbReference type="NCBI Taxonomy" id="15368"/>
    <lineage>
        <taxon>Eukaryota</taxon>
        <taxon>Viridiplantae</taxon>
        <taxon>Streptophyta</taxon>
        <taxon>Embryophyta</taxon>
        <taxon>Tracheophyta</taxon>
        <taxon>Spermatophyta</taxon>
        <taxon>Magnoliopsida</taxon>
        <taxon>Liliopsida</taxon>
        <taxon>Poales</taxon>
        <taxon>Poaceae</taxon>
        <taxon>BOP clade</taxon>
        <taxon>Pooideae</taxon>
        <taxon>Stipodae</taxon>
        <taxon>Brachypodieae</taxon>
        <taxon>Brachypodium</taxon>
    </lineage>
</organism>
<keyword evidence="4" id="KW-0521">NADP</keyword>
<dbReference type="EC" id="1.-.-.-" evidence="6"/>
<reference evidence="7 8" key="1">
    <citation type="journal article" date="2010" name="Nature">
        <title>Genome sequencing and analysis of the model grass Brachypodium distachyon.</title>
        <authorList>
            <consortium name="International Brachypodium Initiative"/>
        </authorList>
    </citation>
    <scope>NUCLEOTIDE SEQUENCE [LARGE SCALE GENOMIC DNA]</scope>
    <source>
        <strain evidence="7">Bd21</strain>
        <strain evidence="8">cv. Bd21</strain>
    </source>
</reference>
<comment type="similarity">
    <text evidence="1 6">Belongs to the FMO family.</text>
</comment>
<accession>I1IWD2</accession>
<evidence type="ECO:0000256" key="1">
    <source>
        <dbReference type="ARBA" id="ARBA00009183"/>
    </source>
</evidence>
<dbReference type="InterPro" id="IPR020946">
    <property type="entry name" value="Flavin_mOase-like"/>
</dbReference>
<evidence type="ECO:0000256" key="4">
    <source>
        <dbReference type="ARBA" id="ARBA00022857"/>
    </source>
</evidence>
<evidence type="ECO:0000313" key="8">
    <source>
        <dbReference type="EnsemblPlants" id="KQJ81903"/>
    </source>
</evidence>
<dbReference type="OMA" id="IRAKWMA"/>
<dbReference type="InterPro" id="IPR036188">
    <property type="entry name" value="FAD/NAD-bd_sf"/>
</dbReference>
<evidence type="ECO:0000256" key="2">
    <source>
        <dbReference type="ARBA" id="ARBA00022630"/>
    </source>
</evidence>
<dbReference type="PANTHER" id="PTHR23023">
    <property type="entry name" value="DIMETHYLANILINE MONOOXYGENASE"/>
    <property type="match status" value="1"/>
</dbReference>
<dbReference type="GeneID" id="100841913"/>
<dbReference type="Gene3D" id="3.50.50.60">
    <property type="entry name" value="FAD/NAD(P)-binding domain"/>
    <property type="match status" value="2"/>
</dbReference>
<reference evidence="8" key="3">
    <citation type="submission" date="2018-08" db="UniProtKB">
        <authorList>
            <consortium name="EnsemblPlants"/>
        </authorList>
    </citation>
    <scope>IDENTIFICATION</scope>
    <source>
        <strain evidence="8">cv. Bd21</strain>
    </source>
</reference>
<dbReference type="PROSITE" id="PS51257">
    <property type="entry name" value="PROKAR_LIPOPROTEIN"/>
    <property type="match status" value="1"/>
</dbReference>
<evidence type="ECO:0000256" key="3">
    <source>
        <dbReference type="ARBA" id="ARBA00022827"/>
    </source>
</evidence>
<keyword evidence="5 6" id="KW-0560">Oxidoreductase</keyword>
<dbReference type="FunFam" id="3.50.50.60:FF:000170">
    <property type="entry name" value="Flavin-containing monooxygenase"/>
    <property type="match status" value="1"/>
</dbReference>
<dbReference type="Proteomes" id="UP000008810">
    <property type="component" value="Chromosome 5"/>
</dbReference>
<comment type="cofactor">
    <cofactor evidence="6">
        <name>FAD</name>
        <dbReference type="ChEBI" id="CHEBI:57692"/>
    </cofactor>
</comment>
<dbReference type="OrthoDB" id="66881at2759"/>
<dbReference type="PIRSF" id="PIRSF000332">
    <property type="entry name" value="FMO"/>
    <property type="match status" value="1"/>
</dbReference>
<protein>
    <recommendedName>
        <fullName evidence="6">Flavin-containing monooxygenase</fullName>
        <ecNumber evidence="6">1.-.-.-</ecNumber>
    </recommendedName>
</protein>
<dbReference type="EnsemblPlants" id="KQJ81903">
    <property type="protein sequence ID" value="KQJ81903"/>
    <property type="gene ID" value="BRADI_5g03710v3"/>
</dbReference>
<dbReference type="GO" id="GO:0004497">
    <property type="term" value="F:monooxygenase activity"/>
    <property type="evidence" value="ECO:0000318"/>
    <property type="project" value="GO_Central"/>
</dbReference>